<evidence type="ECO:0000313" key="2">
    <source>
        <dbReference type="Proteomes" id="UP001210770"/>
    </source>
</evidence>
<dbReference type="RefSeq" id="WP_271690157.1">
    <property type="nucleotide sequence ID" value="NZ_CP116424.1"/>
</dbReference>
<gene>
    <name evidence="1" type="ORF">PL336_16555</name>
</gene>
<proteinExistence type="predicted"/>
<reference evidence="1" key="1">
    <citation type="submission" date="2023-01" db="EMBL/GenBank/DDBJ databases">
        <title>Comparative genomic analysis of cold water coral derived Sulfitobacter faviae: insights into their metabolism and habitat adaptation.</title>
        <authorList>
            <person name="Guo Y."/>
            <person name="Lin S."/>
            <person name="Huang Z."/>
            <person name="Tang K."/>
            <person name="Wang X."/>
        </authorList>
    </citation>
    <scope>NUCLEOTIDE SEQUENCE</scope>
    <source>
        <strain evidence="1">SCSIO W_1865</strain>
        <plasmid evidence="1">unnamed1</plasmid>
    </source>
</reference>
<dbReference type="Pfam" id="PF09411">
    <property type="entry name" value="PagL"/>
    <property type="match status" value="1"/>
</dbReference>
<keyword evidence="1" id="KW-0378">Hydrolase</keyword>
<evidence type="ECO:0000313" key="1">
    <source>
        <dbReference type="EMBL" id="WCE72103.1"/>
    </source>
</evidence>
<dbReference type="GO" id="GO:0016787">
    <property type="term" value="F:hydrolase activity"/>
    <property type="evidence" value="ECO:0007669"/>
    <property type="project" value="UniProtKB-KW"/>
</dbReference>
<accession>A0AAX3LUX8</accession>
<dbReference type="Proteomes" id="UP001210770">
    <property type="component" value="Plasmid unnamed1"/>
</dbReference>
<protein>
    <submittedName>
        <fullName evidence="1">Acyloxyacyl hydrolase</fullName>
    </submittedName>
</protein>
<dbReference type="InterPro" id="IPR018550">
    <property type="entry name" value="Lipid-A_deacylase-rel"/>
</dbReference>
<keyword evidence="1" id="KW-0614">Plasmid</keyword>
<sequence length="162" mass="17810">MQHLTTALFFVLSTSAAYSGEVVLGLGVDDVLDHTDTSAPAVVAEYHFSPFFEGRQADYSYAVSAQFDNDRDIFIGAGLSAQWRLIDSPWFIEGSFMPGLYTKGTNGTPLNGKVQFRTLIGLGYELNDTSRVSLALDHKSNARLRSPNPGSETLAIRYHHSF</sequence>
<dbReference type="AlphaFoldDB" id="A0AAX3LUX8"/>
<name>A0AAX3LUX8_9RHOB</name>
<dbReference type="Gene3D" id="2.40.160.20">
    <property type="match status" value="1"/>
</dbReference>
<organism evidence="1 2">
    <name type="scientific">Sulfitobacter faviae</name>
    <dbReference type="NCBI Taxonomy" id="1775881"/>
    <lineage>
        <taxon>Bacteria</taxon>
        <taxon>Pseudomonadati</taxon>
        <taxon>Pseudomonadota</taxon>
        <taxon>Alphaproteobacteria</taxon>
        <taxon>Rhodobacterales</taxon>
        <taxon>Roseobacteraceae</taxon>
        <taxon>Sulfitobacter</taxon>
    </lineage>
</organism>
<geneLocation type="plasmid" evidence="1 2">
    <name>unnamed1</name>
</geneLocation>
<dbReference type="EMBL" id="CP116424">
    <property type="protein sequence ID" value="WCE72103.1"/>
    <property type="molecule type" value="Genomic_DNA"/>
</dbReference>